<name>A0ABQ5MEH2_9FLAO</name>
<accession>A0ABQ5MEH2</accession>
<comment type="caution">
    <text evidence="1">The sequence shown here is derived from an EMBL/GenBank/DDBJ whole genome shotgun (WGS) entry which is preliminary data.</text>
</comment>
<dbReference type="EMBL" id="BRVO01000001">
    <property type="protein sequence ID" value="GLB47753.1"/>
    <property type="molecule type" value="Genomic_DNA"/>
</dbReference>
<evidence type="ECO:0008006" key="3">
    <source>
        <dbReference type="Google" id="ProtNLM"/>
    </source>
</evidence>
<keyword evidence="2" id="KW-1185">Reference proteome</keyword>
<dbReference type="RefSeq" id="WP_281763420.1">
    <property type="nucleotide sequence ID" value="NZ_BRVO01000001.1"/>
</dbReference>
<sequence length="381" mass="44396">MKSRIPRAYKKEKQDIYNKRFGIIFNGEDNLKPLMTENIIDLSPTAAQCADTYQSFLVGSGFEEDLETENLSDVRWEKRTPNDLLEQIGESVARHQGAFIWVGYNANFQKYSFKVLPYELCRVGKKDDDNYSGKIVVSPNGWGKYLKADEVDVYDSYNPNAVIIQTQVERDGGWEHYKGQVWFFKMNHKYTYPVPLIDRALSFAEVEYHMGLYYKGTVQRSFEDITYIRHREFPNEEDERTFIKNIEELSGVENSSSKLIIKDDWDDEKESIGNFKFDTIKNDVNAEKYAHFESSSSNFIRKAFRNIPPQLIDYVAGKLGNTSGEDLVKAQSVYNALVAKDRLKLERLFTELFHNYEKDMNPTHNWKIKQYALLKDGTINQ</sequence>
<reference evidence="1" key="1">
    <citation type="submission" date="2022-07" db="EMBL/GenBank/DDBJ databases">
        <title>Taxonomy of Novel Oxalotrophic and Methylotrophic Bacteria.</title>
        <authorList>
            <person name="Sahin N."/>
            <person name="Tani A."/>
        </authorList>
    </citation>
    <scope>NUCLEOTIDE SEQUENCE</scope>
    <source>
        <strain evidence="1">Y10</strain>
    </source>
</reference>
<protein>
    <recommendedName>
        <fullName evidence="3">Phage portal protein</fullName>
    </recommendedName>
</protein>
<gene>
    <name evidence="1" type="ORF">Y10_01210</name>
</gene>
<proteinExistence type="predicted"/>
<organism evidence="1 2">
    <name type="scientific">Neptunitalea lumnitzerae</name>
    <dbReference type="NCBI Taxonomy" id="2965509"/>
    <lineage>
        <taxon>Bacteria</taxon>
        <taxon>Pseudomonadati</taxon>
        <taxon>Bacteroidota</taxon>
        <taxon>Flavobacteriia</taxon>
        <taxon>Flavobacteriales</taxon>
        <taxon>Flavobacteriaceae</taxon>
        <taxon>Neptunitalea</taxon>
    </lineage>
</organism>
<evidence type="ECO:0000313" key="2">
    <source>
        <dbReference type="Proteomes" id="UP001143543"/>
    </source>
</evidence>
<dbReference type="Proteomes" id="UP001143543">
    <property type="component" value="Unassembled WGS sequence"/>
</dbReference>
<evidence type="ECO:0000313" key="1">
    <source>
        <dbReference type="EMBL" id="GLB47753.1"/>
    </source>
</evidence>